<dbReference type="Gene3D" id="1.10.10.10">
    <property type="entry name" value="Winged helix-like DNA-binding domain superfamily/Winged helix DNA-binding domain"/>
    <property type="match status" value="1"/>
</dbReference>
<feature type="domain" description="HTH marR-type" evidence="1">
    <location>
        <begin position="29"/>
        <end position="160"/>
    </location>
</feature>
<name>Q3JWQ3_BURP1</name>
<evidence type="ECO:0000259" key="1">
    <source>
        <dbReference type="PROSITE" id="PS50995"/>
    </source>
</evidence>
<dbReference type="InterPro" id="IPR039422">
    <property type="entry name" value="MarR/SlyA-like"/>
</dbReference>
<dbReference type="GO" id="GO:0006950">
    <property type="term" value="P:response to stress"/>
    <property type="evidence" value="ECO:0007669"/>
    <property type="project" value="TreeGrafter"/>
</dbReference>
<reference evidence="2 3" key="1">
    <citation type="submission" date="2005-09" db="EMBL/GenBank/DDBJ databases">
        <authorList>
            <person name="Woods D.E."/>
            <person name="Nierman W.C."/>
        </authorList>
    </citation>
    <scope>NUCLEOTIDE SEQUENCE [LARGE SCALE GENOMIC DNA]</scope>
    <source>
        <strain evidence="2 3">1710b</strain>
    </source>
</reference>
<dbReference type="SMART" id="SM00347">
    <property type="entry name" value="HTH_MARR"/>
    <property type="match status" value="1"/>
</dbReference>
<dbReference type="InterPro" id="IPR000835">
    <property type="entry name" value="HTH_MarR-typ"/>
</dbReference>
<dbReference type="InterPro" id="IPR036390">
    <property type="entry name" value="WH_DNA-bd_sf"/>
</dbReference>
<dbReference type="SUPFAM" id="SSF46785">
    <property type="entry name" value="Winged helix' DNA-binding domain"/>
    <property type="match status" value="1"/>
</dbReference>
<dbReference type="KEGG" id="bpm:BURPS1710b_0586"/>
<dbReference type="EMBL" id="CP000124">
    <property type="protein sequence ID" value="ABA47606.1"/>
    <property type="molecule type" value="Genomic_DNA"/>
</dbReference>
<dbReference type="HOGENOM" id="CLU_083287_35_0_4"/>
<dbReference type="Pfam" id="PF12802">
    <property type="entry name" value="MarR_2"/>
    <property type="match status" value="1"/>
</dbReference>
<evidence type="ECO:0000313" key="2">
    <source>
        <dbReference type="EMBL" id="ABA47606.1"/>
    </source>
</evidence>
<evidence type="ECO:0000313" key="3">
    <source>
        <dbReference type="Proteomes" id="UP000002700"/>
    </source>
</evidence>
<organism evidence="2 3">
    <name type="scientific">Burkholderia pseudomallei (strain 1710b)</name>
    <dbReference type="NCBI Taxonomy" id="320372"/>
    <lineage>
        <taxon>Bacteria</taxon>
        <taxon>Pseudomonadati</taxon>
        <taxon>Pseudomonadota</taxon>
        <taxon>Betaproteobacteria</taxon>
        <taxon>Burkholderiales</taxon>
        <taxon>Burkholderiaceae</taxon>
        <taxon>Burkholderia</taxon>
        <taxon>pseudomallei group</taxon>
    </lineage>
</organism>
<dbReference type="PANTHER" id="PTHR33164">
    <property type="entry name" value="TRANSCRIPTIONAL REGULATOR, MARR FAMILY"/>
    <property type="match status" value="1"/>
</dbReference>
<dbReference type="Proteomes" id="UP000002700">
    <property type="component" value="Chromosome I"/>
</dbReference>
<protein>
    <submittedName>
        <fullName evidence="2">MarR family regulatory protein</fullName>
    </submittedName>
</protein>
<dbReference type="PANTHER" id="PTHR33164:SF105">
    <property type="entry name" value="TRANSCRIPTIONAL REPRESSOR PROTEIN-RELATED"/>
    <property type="match status" value="1"/>
</dbReference>
<sequence>MHMHFVRHRMLVVDKRFQRLPMSDAPMRLPCHCGTLRQATRAITSLYDAHLARHGIRITQFTILAALHGGDALPTGELATRLLLDQTTLSRTLATLQSNQLVRAESGDDQRVRLWSLTPKGTALFKAARVDWEAAQNDVSRRIGKRNMQALDAGIFALAKALSN</sequence>
<dbReference type="GO" id="GO:0003700">
    <property type="term" value="F:DNA-binding transcription factor activity"/>
    <property type="evidence" value="ECO:0007669"/>
    <property type="project" value="InterPro"/>
</dbReference>
<accession>Q3JWQ3</accession>
<dbReference type="AlphaFoldDB" id="Q3JWQ3"/>
<gene>
    <name evidence="2" type="ordered locus">BURPS1710b_0586</name>
</gene>
<proteinExistence type="predicted"/>
<dbReference type="EnsemblBacteria" id="ABA47606">
    <property type="protein sequence ID" value="ABA47606"/>
    <property type="gene ID" value="BURPS1710b_0586"/>
</dbReference>
<dbReference type="PROSITE" id="PS50995">
    <property type="entry name" value="HTH_MARR_2"/>
    <property type="match status" value="1"/>
</dbReference>
<dbReference type="InterPro" id="IPR036388">
    <property type="entry name" value="WH-like_DNA-bd_sf"/>
</dbReference>